<dbReference type="InterPro" id="IPR044878">
    <property type="entry name" value="UbiA_sf"/>
</dbReference>
<dbReference type="Proteomes" id="UP000006054">
    <property type="component" value="Chromosome"/>
</dbReference>
<reference evidence="8" key="1">
    <citation type="submission" date="2012-06" db="EMBL/GenBank/DDBJ databases">
        <title>The complete genome of Flexibacter litoralis DSM 6794.</title>
        <authorList>
            <person name="Lucas S."/>
            <person name="Copeland A."/>
            <person name="Lapidus A."/>
            <person name="Glavina del Rio T."/>
            <person name="Dalin E."/>
            <person name="Tice H."/>
            <person name="Bruce D."/>
            <person name="Goodwin L."/>
            <person name="Pitluck S."/>
            <person name="Peters L."/>
            <person name="Ovchinnikova G."/>
            <person name="Lu M."/>
            <person name="Kyrpides N."/>
            <person name="Mavromatis K."/>
            <person name="Ivanova N."/>
            <person name="Brettin T."/>
            <person name="Detter J.C."/>
            <person name="Han C."/>
            <person name="Larimer F."/>
            <person name="Land M."/>
            <person name="Hauser L."/>
            <person name="Markowitz V."/>
            <person name="Cheng J.-F."/>
            <person name="Hugenholtz P."/>
            <person name="Woyke T."/>
            <person name="Wu D."/>
            <person name="Spring S."/>
            <person name="Lang E."/>
            <person name="Kopitz M."/>
            <person name="Brambilla E."/>
            <person name="Klenk H.-P."/>
            <person name="Eisen J.A."/>
        </authorList>
    </citation>
    <scope>NUCLEOTIDE SEQUENCE [LARGE SCALE GENOMIC DNA]</scope>
    <source>
        <strain evidence="8">ATCC 23117 / DSM 6794 / NBRC 15988 / NCIMB 1366 / Sio-4</strain>
    </source>
</reference>
<dbReference type="HOGENOM" id="CLU_073311_0_0_10"/>
<feature type="transmembrane region" description="Helical" evidence="6">
    <location>
        <begin position="249"/>
        <end position="266"/>
    </location>
</feature>
<dbReference type="eggNOG" id="COG0382">
    <property type="taxonomic scope" value="Bacteria"/>
</dbReference>
<dbReference type="CDD" id="cd13961">
    <property type="entry name" value="PT_UbiA_DGGGPS"/>
    <property type="match status" value="1"/>
</dbReference>
<evidence type="ECO:0000256" key="1">
    <source>
        <dbReference type="ARBA" id="ARBA00004141"/>
    </source>
</evidence>
<dbReference type="OrthoDB" id="9811562at2"/>
<dbReference type="RefSeq" id="WP_014799097.1">
    <property type="nucleotide sequence ID" value="NC_018018.1"/>
</dbReference>
<feature type="transmembrane region" description="Helical" evidence="6">
    <location>
        <begin position="150"/>
        <end position="169"/>
    </location>
</feature>
<comment type="subcellular location">
    <subcellularLocation>
        <location evidence="1">Membrane</location>
        <topology evidence="1">Multi-pass membrane protein</topology>
    </subcellularLocation>
</comment>
<protein>
    <submittedName>
        <fullName evidence="7">4-hydroxybenzoate polyprenyltransferase-like prenyltransferase</fullName>
    </submittedName>
</protein>
<feature type="transmembrane region" description="Helical" evidence="6">
    <location>
        <begin position="101"/>
        <end position="120"/>
    </location>
</feature>
<organism evidence="7 8">
    <name type="scientific">Bernardetia litoralis (strain ATCC 23117 / DSM 6794 / NBRC 15988 / NCIMB 1366 / Fx l1 / Sio-4)</name>
    <name type="common">Flexibacter litoralis</name>
    <dbReference type="NCBI Taxonomy" id="880071"/>
    <lineage>
        <taxon>Bacteria</taxon>
        <taxon>Pseudomonadati</taxon>
        <taxon>Bacteroidota</taxon>
        <taxon>Cytophagia</taxon>
        <taxon>Cytophagales</taxon>
        <taxon>Bernardetiaceae</taxon>
        <taxon>Bernardetia</taxon>
    </lineage>
</organism>
<keyword evidence="8" id="KW-1185">Reference proteome</keyword>
<evidence type="ECO:0000313" key="8">
    <source>
        <dbReference type="Proteomes" id="UP000006054"/>
    </source>
</evidence>
<dbReference type="KEGG" id="fli:Fleli_3341"/>
<gene>
    <name evidence="7" type="ordered locus">Fleli_3341</name>
</gene>
<evidence type="ECO:0000256" key="2">
    <source>
        <dbReference type="ARBA" id="ARBA00022475"/>
    </source>
</evidence>
<proteinExistence type="predicted"/>
<keyword evidence="5 6" id="KW-0472">Membrane</keyword>
<keyword evidence="3 6" id="KW-0812">Transmembrane</keyword>
<keyword evidence="4 6" id="KW-1133">Transmembrane helix</keyword>
<evidence type="ECO:0000256" key="5">
    <source>
        <dbReference type="ARBA" id="ARBA00023136"/>
    </source>
</evidence>
<dbReference type="Pfam" id="PF01040">
    <property type="entry name" value="UbiA"/>
    <property type="match status" value="1"/>
</dbReference>
<dbReference type="EMBL" id="CP003345">
    <property type="protein sequence ID" value="AFM05670.1"/>
    <property type="molecule type" value="Genomic_DNA"/>
</dbReference>
<evidence type="ECO:0000256" key="6">
    <source>
        <dbReference type="SAM" id="Phobius"/>
    </source>
</evidence>
<keyword evidence="2" id="KW-1003">Cell membrane</keyword>
<dbReference type="Gene3D" id="1.10.357.140">
    <property type="entry name" value="UbiA prenyltransferase"/>
    <property type="match status" value="1"/>
</dbReference>
<evidence type="ECO:0000256" key="3">
    <source>
        <dbReference type="ARBA" id="ARBA00022692"/>
    </source>
</evidence>
<dbReference type="AlphaFoldDB" id="I4ANY5"/>
<feature type="transmembrane region" description="Helical" evidence="6">
    <location>
        <begin position="60"/>
        <end position="81"/>
    </location>
</feature>
<dbReference type="GO" id="GO:0016765">
    <property type="term" value="F:transferase activity, transferring alkyl or aryl (other than methyl) groups"/>
    <property type="evidence" value="ECO:0007669"/>
    <property type="project" value="InterPro"/>
</dbReference>
<accession>I4ANY5</accession>
<dbReference type="STRING" id="880071.Fleli_3341"/>
<feature type="transmembrane region" description="Helical" evidence="6">
    <location>
        <begin position="221"/>
        <end position="243"/>
    </location>
</feature>
<feature type="transmembrane region" description="Helical" evidence="6">
    <location>
        <begin position="126"/>
        <end position="143"/>
    </location>
</feature>
<dbReference type="InterPro" id="IPR000537">
    <property type="entry name" value="UbiA_prenyltransferase"/>
</dbReference>
<keyword evidence="7" id="KW-0808">Transferase</keyword>
<feature type="transmembrane region" description="Helical" evidence="6">
    <location>
        <begin position="278"/>
        <end position="298"/>
    </location>
</feature>
<sequence length="299" mass="33939">MKSLFSLLVHFSISLVSSLRPLNLFIIILTQTLTSVFLLDNPLCISKLFKIIIKNNCTDFYFFVLATVLSAAAGYILNNIFDRKIDLINSPKRGLFTEKNLSFLCFLSILFFGIALFLSFLISLQIGIYVFLSIALLIFYAKYSKKIGILKPILVSFLTSFSIILVGFLASFDSSILYCFAIWAFLLSMLREFIKDFEDLEGDSSQNSFTSVIHLGKRNSILFLNFLSILLILSILISVFISTNTILNSVHKMVMIILVGIFLFLLNNKQFHSSNKPYKKLSLFCKIMMLVGILGMMVY</sequence>
<dbReference type="GO" id="GO:0016020">
    <property type="term" value="C:membrane"/>
    <property type="evidence" value="ECO:0007669"/>
    <property type="project" value="UniProtKB-SubCell"/>
</dbReference>
<feature type="transmembrane region" description="Helical" evidence="6">
    <location>
        <begin position="175"/>
        <end position="194"/>
    </location>
</feature>
<name>I4ANY5_BERLS</name>
<evidence type="ECO:0000256" key="4">
    <source>
        <dbReference type="ARBA" id="ARBA00022989"/>
    </source>
</evidence>
<evidence type="ECO:0000313" key="7">
    <source>
        <dbReference type="EMBL" id="AFM05670.1"/>
    </source>
</evidence>